<dbReference type="RefSeq" id="WP_066384973.1">
    <property type="nucleotide sequence ID" value="NZ_LTAZ01000013.1"/>
</dbReference>
<dbReference type="Pfam" id="PF00326">
    <property type="entry name" value="Peptidase_S9"/>
    <property type="match status" value="1"/>
</dbReference>
<dbReference type="Proteomes" id="UP000075321">
    <property type="component" value="Unassembled WGS sequence"/>
</dbReference>
<dbReference type="OrthoDB" id="290192at2157"/>
<organism evidence="2 3">
    <name type="scientific">Halalkalicoccus paucihalophilus</name>
    <dbReference type="NCBI Taxonomy" id="1008153"/>
    <lineage>
        <taxon>Archaea</taxon>
        <taxon>Methanobacteriati</taxon>
        <taxon>Methanobacteriota</taxon>
        <taxon>Stenosarchaea group</taxon>
        <taxon>Halobacteria</taxon>
        <taxon>Halobacteriales</taxon>
        <taxon>Halococcaceae</taxon>
        <taxon>Halalkalicoccus</taxon>
    </lineage>
</organism>
<dbReference type="SUPFAM" id="SSF53474">
    <property type="entry name" value="alpha/beta-Hydrolases"/>
    <property type="match status" value="2"/>
</dbReference>
<sequence>MDSFRANLDGFYDVSDQLPRHLRERAEAQFEAIRERKDAIRSVADHERRVERVRAAFLDALGGLPEERTSLCAECTGVVNREGYSVKKIVYESLPGMHVTGNLYRPDSDGPFPAVLFLCGHAATGKASPAYQRACIELARNGFVAFSIDPIGQGERVQSYDPETGEIDRMNLREHTYLGQQCQVAGSNLARYLIWDMVRALDYLEGRSDVDEDRLGATGNSGGGMQTGFLMLADDRLDVAVPCCFVTSREEYMKTGQAQDGEQILYRAIERGIDYDDFIAAFAPKPVLIGSAQSDFLCIEGSRKTLRRARDVYELYDSPENVDLAVADDTHGLSAPLREAMINWFREHLRGVTPTFETANPPVEDEATLLCTAVGQVHGEYEDETHVVDRNREFVRSRDGDAGSAPSVDDHDAYAESVRETVTERFDLARPASKLHPRRIDTETDEAAGVRWEKVFFYAESDVLVAGIVAVALEPPERTVPTIVLSDHGTEEFGAHEDRIAAHARERGIAMAFDPRGVGAVRSRAVNTPLANGGEYFDYHGTEYKLASDALMLGTSLFGMRVFDVLRACDYLERRVRNRDKPDDVEGYALDGIGVGALHALVAAAADPRFRRINAADVPTGFYEIATATEYDIDFRLVVHGVVGECDVPQLLPALEDRDLTWERTDLSRFR</sequence>
<dbReference type="EMBL" id="LTAZ01000013">
    <property type="protein sequence ID" value="KYH24481.1"/>
    <property type="molecule type" value="Genomic_DNA"/>
</dbReference>
<comment type="caution">
    <text evidence="2">The sequence shown here is derived from an EMBL/GenBank/DDBJ whole genome shotgun (WGS) entry which is preliminary data.</text>
</comment>
<reference evidence="2 3" key="1">
    <citation type="submission" date="2016-02" db="EMBL/GenBank/DDBJ databases">
        <title>Genome sequence of Halalkalicoccus paucihalophilus DSM 24557.</title>
        <authorList>
            <person name="Poehlein A."/>
            <person name="Daniel R."/>
        </authorList>
    </citation>
    <scope>NUCLEOTIDE SEQUENCE [LARGE SCALE GENOMIC DNA]</scope>
    <source>
        <strain evidence="2 3">DSM 24557</strain>
    </source>
</reference>
<dbReference type="PANTHER" id="PTHR22946:SF8">
    <property type="entry name" value="ACETYL XYLAN ESTERASE DOMAIN-CONTAINING PROTEIN"/>
    <property type="match status" value="1"/>
</dbReference>
<proteinExistence type="predicted"/>
<name>A0A151A9X0_9EURY</name>
<evidence type="ECO:0000259" key="1">
    <source>
        <dbReference type="Pfam" id="PF00326"/>
    </source>
</evidence>
<dbReference type="Gene3D" id="3.40.50.1820">
    <property type="entry name" value="alpha/beta hydrolase"/>
    <property type="match status" value="2"/>
</dbReference>
<dbReference type="GO" id="GO:0006508">
    <property type="term" value="P:proteolysis"/>
    <property type="evidence" value="ECO:0007669"/>
    <property type="project" value="InterPro"/>
</dbReference>
<keyword evidence="3" id="KW-1185">Reference proteome</keyword>
<dbReference type="InterPro" id="IPR001375">
    <property type="entry name" value="Peptidase_S9_cat"/>
</dbReference>
<dbReference type="AlphaFoldDB" id="A0A151A9X0"/>
<dbReference type="InterPro" id="IPR029058">
    <property type="entry name" value="AB_hydrolase_fold"/>
</dbReference>
<feature type="domain" description="Peptidase S9 prolyl oligopeptidase catalytic" evidence="1">
    <location>
        <begin position="190"/>
        <end position="286"/>
    </location>
</feature>
<dbReference type="GO" id="GO:0008236">
    <property type="term" value="F:serine-type peptidase activity"/>
    <property type="evidence" value="ECO:0007669"/>
    <property type="project" value="InterPro"/>
</dbReference>
<dbReference type="InterPro" id="IPR050261">
    <property type="entry name" value="FrsA_esterase"/>
</dbReference>
<evidence type="ECO:0000313" key="2">
    <source>
        <dbReference type="EMBL" id="KYH24481.1"/>
    </source>
</evidence>
<gene>
    <name evidence="2" type="ORF">HAPAU_34640</name>
</gene>
<evidence type="ECO:0000313" key="3">
    <source>
        <dbReference type="Proteomes" id="UP000075321"/>
    </source>
</evidence>
<dbReference type="PANTHER" id="PTHR22946">
    <property type="entry name" value="DIENELACTONE HYDROLASE DOMAIN-CONTAINING PROTEIN-RELATED"/>
    <property type="match status" value="1"/>
</dbReference>
<dbReference type="PATRIC" id="fig|1008153.3.peg.3649"/>
<protein>
    <submittedName>
        <fullName evidence="2">Prolyl oligopeptidase family protein</fullName>
    </submittedName>
</protein>
<accession>A0A151A9X0</accession>